<sequence length="125" mass="14512">MIYTTPLKLNKDFKRLYYRGSFKASPNLVTYGMKRWDKQCHIGITVSKKIGKAHTRNRVRRIIRAAYAQLEQEQNLKGWDFVFVARTASVEQKSTDIYQDMKKQLSFVLSKDSGKGKKQSGFKKG</sequence>
<evidence type="ECO:0000256" key="2">
    <source>
        <dbReference type="ARBA" id="ARBA00022694"/>
    </source>
</evidence>
<protein>
    <recommendedName>
        <fullName evidence="7 8">Ribonuclease P protein component</fullName>
        <shortName evidence="7">RNase P protein</shortName>
        <shortName evidence="7">RNaseP protein</shortName>
        <ecNumber evidence="7 8">3.1.26.5</ecNumber>
    </recommendedName>
    <alternativeName>
        <fullName evidence="7">Protein C5</fullName>
    </alternativeName>
</protein>
<gene>
    <name evidence="7 9" type="primary">rnpA</name>
    <name evidence="9" type="ORF">H8Z77_09500</name>
</gene>
<evidence type="ECO:0000256" key="4">
    <source>
        <dbReference type="ARBA" id="ARBA00022759"/>
    </source>
</evidence>
<dbReference type="SUPFAM" id="SSF54211">
    <property type="entry name" value="Ribosomal protein S5 domain 2-like"/>
    <property type="match status" value="1"/>
</dbReference>
<dbReference type="InterPro" id="IPR020568">
    <property type="entry name" value="Ribosomal_Su5_D2-typ_SF"/>
</dbReference>
<keyword evidence="6 7" id="KW-0694">RNA-binding</keyword>
<keyword evidence="2 7" id="KW-0819">tRNA processing</keyword>
<dbReference type="Pfam" id="PF00825">
    <property type="entry name" value="Ribonuclease_P"/>
    <property type="match status" value="1"/>
</dbReference>
<dbReference type="Gene3D" id="3.30.230.10">
    <property type="match status" value="1"/>
</dbReference>
<dbReference type="EMBL" id="JACOQK010000001">
    <property type="protein sequence ID" value="MBC5788247.1"/>
    <property type="molecule type" value="Genomic_DNA"/>
</dbReference>
<dbReference type="GO" id="GO:0004526">
    <property type="term" value="F:ribonuclease P activity"/>
    <property type="evidence" value="ECO:0007669"/>
    <property type="project" value="UniProtKB-EC"/>
</dbReference>
<evidence type="ECO:0000256" key="3">
    <source>
        <dbReference type="ARBA" id="ARBA00022722"/>
    </source>
</evidence>
<evidence type="ECO:0000256" key="1">
    <source>
        <dbReference type="ARBA" id="ARBA00002663"/>
    </source>
</evidence>
<accession>A0ABR7ITU6</accession>
<keyword evidence="10" id="KW-1185">Reference proteome</keyword>
<evidence type="ECO:0000313" key="9">
    <source>
        <dbReference type="EMBL" id="MBC5788247.1"/>
    </source>
</evidence>
<keyword evidence="5 7" id="KW-0378">Hydrolase</keyword>
<dbReference type="PANTHER" id="PTHR33992">
    <property type="entry name" value="RIBONUCLEASE P PROTEIN COMPONENT"/>
    <property type="match status" value="1"/>
</dbReference>
<dbReference type="RefSeq" id="WP_069987796.1">
    <property type="nucleotide sequence ID" value="NZ_JACOQK010000001.1"/>
</dbReference>
<dbReference type="Proteomes" id="UP000649151">
    <property type="component" value="Unassembled WGS sequence"/>
</dbReference>
<reference evidence="9 10" key="1">
    <citation type="submission" date="2020-08" db="EMBL/GenBank/DDBJ databases">
        <title>Genome public.</title>
        <authorList>
            <person name="Liu C."/>
            <person name="Sun Q."/>
        </authorList>
    </citation>
    <scope>NUCLEOTIDE SEQUENCE [LARGE SCALE GENOMIC DNA]</scope>
    <source>
        <strain evidence="9 10">NSJ-27</strain>
    </source>
</reference>
<comment type="subunit">
    <text evidence="7">Consists of a catalytic RNA component (M1 or rnpB) and a protein subunit.</text>
</comment>
<dbReference type="EC" id="3.1.26.5" evidence="7 8"/>
<evidence type="ECO:0000256" key="7">
    <source>
        <dbReference type="HAMAP-Rule" id="MF_00227"/>
    </source>
</evidence>
<evidence type="ECO:0000256" key="5">
    <source>
        <dbReference type="ARBA" id="ARBA00022801"/>
    </source>
</evidence>
<dbReference type="InterPro" id="IPR020539">
    <property type="entry name" value="RNase_P_CS"/>
</dbReference>
<evidence type="ECO:0000256" key="8">
    <source>
        <dbReference type="NCBIfam" id="TIGR00188"/>
    </source>
</evidence>
<dbReference type="PANTHER" id="PTHR33992:SF1">
    <property type="entry name" value="RIBONUCLEASE P PROTEIN COMPONENT"/>
    <property type="match status" value="1"/>
</dbReference>
<evidence type="ECO:0000256" key="6">
    <source>
        <dbReference type="ARBA" id="ARBA00022884"/>
    </source>
</evidence>
<dbReference type="InterPro" id="IPR014721">
    <property type="entry name" value="Ribsml_uS5_D2-typ_fold_subgr"/>
</dbReference>
<evidence type="ECO:0000313" key="10">
    <source>
        <dbReference type="Proteomes" id="UP000649151"/>
    </source>
</evidence>
<proteinExistence type="inferred from homology"/>
<comment type="catalytic activity">
    <reaction evidence="7">
        <text>Endonucleolytic cleavage of RNA, removing 5'-extranucleotides from tRNA precursor.</text>
        <dbReference type="EC" id="3.1.26.5"/>
    </reaction>
</comment>
<dbReference type="InterPro" id="IPR000100">
    <property type="entry name" value="RNase_P"/>
</dbReference>
<dbReference type="HAMAP" id="MF_00227">
    <property type="entry name" value="RNase_P"/>
    <property type="match status" value="1"/>
</dbReference>
<name>A0ABR7ITU6_9CLOT</name>
<comment type="similarity">
    <text evidence="7">Belongs to the RnpA family.</text>
</comment>
<keyword evidence="4 7" id="KW-0255">Endonuclease</keyword>
<comment type="function">
    <text evidence="1 7">RNaseP catalyzes the removal of the 5'-leader sequence from pre-tRNA to produce the mature 5'-terminus. It can also cleave other RNA substrates such as 4.5S RNA. The protein component plays an auxiliary but essential role in vivo by binding to the 5'-leader sequence and broadening the substrate specificity of the ribozyme.</text>
</comment>
<dbReference type="PROSITE" id="PS00648">
    <property type="entry name" value="RIBONUCLEASE_P"/>
    <property type="match status" value="1"/>
</dbReference>
<comment type="caution">
    <text evidence="9">The sequence shown here is derived from an EMBL/GenBank/DDBJ whole genome shotgun (WGS) entry which is preliminary data.</text>
</comment>
<organism evidence="9 10">
    <name type="scientific">Clostridium facile</name>
    <dbReference type="NCBI Taxonomy" id="2763035"/>
    <lineage>
        <taxon>Bacteria</taxon>
        <taxon>Bacillati</taxon>
        <taxon>Bacillota</taxon>
        <taxon>Clostridia</taxon>
        <taxon>Eubacteriales</taxon>
        <taxon>Clostridiaceae</taxon>
        <taxon>Clostridium</taxon>
    </lineage>
</organism>
<keyword evidence="3 7" id="KW-0540">Nuclease</keyword>
<dbReference type="NCBIfam" id="TIGR00188">
    <property type="entry name" value="rnpA"/>
    <property type="match status" value="1"/>
</dbReference>